<organism evidence="1 2">
    <name type="scientific">Naganishia onofrii</name>
    <dbReference type="NCBI Taxonomy" id="1851511"/>
    <lineage>
        <taxon>Eukaryota</taxon>
        <taxon>Fungi</taxon>
        <taxon>Dikarya</taxon>
        <taxon>Basidiomycota</taxon>
        <taxon>Agaricomycotina</taxon>
        <taxon>Tremellomycetes</taxon>
        <taxon>Filobasidiales</taxon>
        <taxon>Filobasidiaceae</taxon>
        <taxon>Naganishia</taxon>
    </lineage>
</organism>
<comment type="caution">
    <text evidence="1">The sequence shown here is derived from an EMBL/GenBank/DDBJ whole genome shotgun (WGS) entry which is preliminary data.</text>
</comment>
<evidence type="ECO:0000313" key="2">
    <source>
        <dbReference type="Proteomes" id="UP001234202"/>
    </source>
</evidence>
<gene>
    <name evidence="1" type="ORF">QFC24_003245</name>
</gene>
<sequence length="572" mass="64608">MRSASGLKTRSLSAQNPQEAHLHRQSNYQRSDSTAAVSKCVESSRQLATTILGDEGLDSRQTPKRDELFSQPPSENLDPALDNNPSYNHGFLEQSPLALLAKTAEARSQGDTLLSYSSDGNTPQQSRSTLLASKWSSRIRYASKLDVDAQLDPVNMGMLSIQTAERLFDLFWSKLANYAAFLDYRIHTLHFVRRSSTLLTCVILHTAARHTSVQAVPDAARLSTALDRHINSILWPRILLGYNKSVYICQACMVWATFLAEPKLGEEDLGWSLFGHAIRIAVEIGLNLSPPPTSLPQTHDTALLARNSERTWLTCFIADRSWATQLGRPPLIAEASLMVDLQVWPNDTAVASFEDQSIVALIKLRRILADKAATHFERMCIIAALEEWRHDWVGEHTKDSYRLGYLGNVYYHYAHIVLRLHWMSLRDNIQRTNEKVALEHAALDLRDDVYQYGHNNFFTMLSLPVAVLIQSQEARTAPGGMSETFAFWMTTILERLRRGIRQTPHKEGVNQWHASFFAKALERVSTPGTEADSDILEMLNITIPGDLMDMISWDLPADPSEWESHEELYNPR</sequence>
<protein>
    <submittedName>
        <fullName evidence="1">Uncharacterized protein</fullName>
    </submittedName>
</protein>
<dbReference type="Proteomes" id="UP001234202">
    <property type="component" value="Unassembled WGS sequence"/>
</dbReference>
<evidence type="ECO:0000313" key="1">
    <source>
        <dbReference type="EMBL" id="KAJ9124456.1"/>
    </source>
</evidence>
<keyword evidence="2" id="KW-1185">Reference proteome</keyword>
<name>A0ACC2XM47_9TREE</name>
<proteinExistence type="predicted"/>
<accession>A0ACC2XM47</accession>
<reference evidence="1" key="1">
    <citation type="submission" date="2023-04" db="EMBL/GenBank/DDBJ databases">
        <title>Draft Genome sequencing of Naganishia species isolated from polar environments using Oxford Nanopore Technology.</title>
        <authorList>
            <person name="Leo P."/>
            <person name="Venkateswaran K."/>
        </authorList>
    </citation>
    <scope>NUCLEOTIDE SEQUENCE</scope>
    <source>
        <strain evidence="1">DBVPG 5303</strain>
    </source>
</reference>
<dbReference type="EMBL" id="JASBWV010000010">
    <property type="protein sequence ID" value="KAJ9124456.1"/>
    <property type="molecule type" value="Genomic_DNA"/>
</dbReference>